<keyword evidence="10" id="KW-1185">Reference proteome</keyword>
<dbReference type="InterPro" id="IPR037944">
    <property type="entry name" value="PRX5-like"/>
</dbReference>
<dbReference type="InterPro" id="IPR036249">
    <property type="entry name" value="Thioredoxin-like_sf"/>
</dbReference>
<protein>
    <submittedName>
        <fullName evidence="9">Redoxin</fullName>
    </submittedName>
</protein>
<dbReference type="GO" id="GO:0005777">
    <property type="term" value="C:peroxisome"/>
    <property type="evidence" value="ECO:0007669"/>
    <property type="project" value="TreeGrafter"/>
</dbReference>
<evidence type="ECO:0000256" key="1">
    <source>
        <dbReference type="ARBA" id="ARBA00010505"/>
    </source>
</evidence>
<dbReference type="GO" id="GO:0034599">
    <property type="term" value="P:cellular response to oxidative stress"/>
    <property type="evidence" value="ECO:0007669"/>
    <property type="project" value="InterPro"/>
</dbReference>
<keyword evidence="5 7" id="KW-0676">Redox-active center</keyword>
<dbReference type="Gene3D" id="3.40.30.10">
    <property type="entry name" value="Glutaredoxin"/>
    <property type="match status" value="1"/>
</dbReference>
<dbReference type="CDD" id="cd03013">
    <property type="entry name" value="PRX5_like"/>
    <property type="match status" value="1"/>
</dbReference>
<organism evidence="9 10">
    <name type="scientific">Pseudomicrostroma glucosiphilum</name>
    <dbReference type="NCBI Taxonomy" id="1684307"/>
    <lineage>
        <taxon>Eukaryota</taxon>
        <taxon>Fungi</taxon>
        <taxon>Dikarya</taxon>
        <taxon>Basidiomycota</taxon>
        <taxon>Ustilaginomycotina</taxon>
        <taxon>Exobasidiomycetes</taxon>
        <taxon>Microstromatales</taxon>
        <taxon>Microstromatales incertae sedis</taxon>
        <taxon>Pseudomicrostroma</taxon>
    </lineage>
</organism>
<name>A0A316UJP7_9BASI</name>
<dbReference type="GO" id="GO:0005739">
    <property type="term" value="C:mitochondrion"/>
    <property type="evidence" value="ECO:0007669"/>
    <property type="project" value="TreeGrafter"/>
</dbReference>
<dbReference type="GO" id="GO:0008379">
    <property type="term" value="F:thioredoxin peroxidase activity"/>
    <property type="evidence" value="ECO:0007669"/>
    <property type="project" value="InterPro"/>
</dbReference>
<evidence type="ECO:0000256" key="3">
    <source>
        <dbReference type="ARBA" id="ARBA00022862"/>
    </source>
</evidence>
<dbReference type="GO" id="GO:0045454">
    <property type="term" value="P:cell redox homeostasis"/>
    <property type="evidence" value="ECO:0007669"/>
    <property type="project" value="TreeGrafter"/>
</dbReference>
<dbReference type="PANTHER" id="PTHR10430">
    <property type="entry name" value="PEROXIREDOXIN"/>
    <property type="match status" value="1"/>
</dbReference>
<dbReference type="GO" id="GO:0005829">
    <property type="term" value="C:cytosol"/>
    <property type="evidence" value="ECO:0007669"/>
    <property type="project" value="TreeGrafter"/>
</dbReference>
<keyword evidence="3 7" id="KW-0049">Antioxidant</keyword>
<dbReference type="Pfam" id="PF08534">
    <property type="entry name" value="Redoxin"/>
    <property type="match status" value="1"/>
</dbReference>
<dbReference type="SUPFAM" id="SSF52833">
    <property type="entry name" value="Thioredoxin-like"/>
    <property type="match status" value="1"/>
</dbReference>
<sequence>MASLVNTLASKVAEAIPSIKEGSTIPSGYAIKEDNPEQATVDLGKLAGKNLIIGVPGAFTPPCSSHVPGYVGSYDKFSAKGIKDIYIVAVNDAFATQAWKEKLDSKQPNVHFLADDTGAFTNAVGLGFDATGLLGNARSQRYVAVVENNSVSQLFVEQAAPDVKVTAADHVLSQLK</sequence>
<evidence type="ECO:0000256" key="4">
    <source>
        <dbReference type="ARBA" id="ARBA00023002"/>
    </source>
</evidence>
<evidence type="ECO:0000256" key="6">
    <source>
        <dbReference type="PIRSR" id="PIRSR637944-1"/>
    </source>
</evidence>
<evidence type="ECO:0000259" key="8">
    <source>
        <dbReference type="Pfam" id="PF08534"/>
    </source>
</evidence>
<comment type="similarity">
    <text evidence="1 7">Belongs to the peroxiredoxin family. Prx5 subfamily.</text>
</comment>
<dbReference type="OrthoDB" id="1882547at2759"/>
<dbReference type="GO" id="GO:0042744">
    <property type="term" value="P:hydrogen peroxide catabolic process"/>
    <property type="evidence" value="ECO:0007669"/>
    <property type="project" value="TreeGrafter"/>
</dbReference>
<proteinExistence type="inferred from homology"/>
<reference evidence="9 10" key="1">
    <citation type="journal article" date="2018" name="Mol. Biol. Evol.">
        <title>Broad Genomic Sampling Reveals a Smut Pathogenic Ancestry of the Fungal Clade Ustilaginomycotina.</title>
        <authorList>
            <person name="Kijpornyongpan T."/>
            <person name="Mondo S.J."/>
            <person name="Barry K."/>
            <person name="Sandor L."/>
            <person name="Lee J."/>
            <person name="Lipzen A."/>
            <person name="Pangilinan J."/>
            <person name="LaButti K."/>
            <person name="Hainaut M."/>
            <person name="Henrissat B."/>
            <person name="Grigoriev I.V."/>
            <person name="Spatafora J.W."/>
            <person name="Aime M.C."/>
        </authorList>
    </citation>
    <scope>NUCLEOTIDE SEQUENCE [LARGE SCALE GENOMIC DNA]</scope>
    <source>
        <strain evidence="9 10">MCA 4718</strain>
    </source>
</reference>
<dbReference type="InterPro" id="IPR013740">
    <property type="entry name" value="Redoxin"/>
</dbReference>
<keyword evidence="2 7" id="KW-0575">Peroxidase</keyword>
<evidence type="ECO:0000256" key="5">
    <source>
        <dbReference type="ARBA" id="ARBA00023284"/>
    </source>
</evidence>
<evidence type="ECO:0000313" key="10">
    <source>
        <dbReference type="Proteomes" id="UP000245942"/>
    </source>
</evidence>
<feature type="domain" description="Redoxin" evidence="8">
    <location>
        <begin position="21"/>
        <end position="171"/>
    </location>
</feature>
<accession>A0A316UJP7</accession>
<evidence type="ECO:0000256" key="2">
    <source>
        <dbReference type="ARBA" id="ARBA00022559"/>
    </source>
</evidence>
<gene>
    <name evidence="9" type="ORF">BCV69DRAFT_281064</name>
</gene>
<dbReference type="GeneID" id="37013581"/>
<dbReference type="PANTHER" id="PTHR10430:SF39">
    <property type="entry name" value="PEROXISOMAL MEMBRANE ASSOCIATED PROTEIN 20"/>
    <property type="match status" value="1"/>
</dbReference>
<dbReference type="AlphaFoldDB" id="A0A316UJP7"/>
<dbReference type="STRING" id="1684307.A0A316UJP7"/>
<evidence type="ECO:0000313" key="9">
    <source>
        <dbReference type="EMBL" id="PWN23445.1"/>
    </source>
</evidence>
<comment type="function">
    <text evidence="7">Thiol-specific peroxidase that catalyzes the reduction of hydrogen peroxide and organic hydroperoxides to water and alcohols, respectively. Plays a role in cell protection against oxidative stress by detoxifying peroxides.</text>
</comment>
<dbReference type="Proteomes" id="UP000245942">
    <property type="component" value="Unassembled WGS sequence"/>
</dbReference>
<keyword evidence="4 7" id="KW-0560">Oxidoreductase</keyword>
<feature type="active site" description="Cysteine sulfenic acid (-SOH) intermediate" evidence="6">
    <location>
        <position position="63"/>
    </location>
</feature>
<dbReference type="EMBL" id="KZ819322">
    <property type="protein sequence ID" value="PWN23445.1"/>
    <property type="molecule type" value="Genomic_DNA"/>
</dbReference>
<evidence type="ECO:0000256" key="7">
    <source>
        <dbReference type="RuleBase" id="RU366011"/>
    </source>
</evidence>
<dbReference type="RefSeq" id="XP_025350605.1">
    <property type="nucleotide sequence ID" value="XM_025491847.1"/>
</dbReference>